<dbReference type="GO" id="GO:0005634">
    <property type="term" value="C:nucleus"/>
    <property type="evidence" value="ECO:0007669"/>
    <property type="project" value="InterPro"/>
</dbReference>
<evidence type="ECO:0000256" key="3">
    <source>
        <dbReference type="ARBA" id="ARBA00022833"/>
    </source>
</evidence>
<dbReference type="GO" id="GO:0008270">
    <property type="term" value="F:zinc ion binding"/>
    <property type="evidence" value="ECO:0007669"/>
    <property type="project" value="UniProtKB-KW"/>
</dbReference>
<dbReference type="InterPro" id="IPR004333">
    <property type="entry name" value="SBP_dom"/>
</dbReference>
<evidence type="ECO:0000259" key="5">
    <source>
        <dbReference type="PROSITE" id="PS51141"/>
    </source>
</evidence>
<accession>A0A150G179</accession>
<keyword evidence="1" id="KW-0479">Metal-binding</keyword>
<dbReference type="PANTHER" id="PTHR31251:SF169">
    <property type="entry name" value="SQUAMOSA PROMOTER-BINDING-LIKE PROTEIN 8"/>
    <property type="match status" value="1"/>
</dbReference>
<dbReference type="PANTHER" id="PTHR31251">
    <property type="entry name" value="SQUAMOSA PROMOTER-BINDING-LIKE PROTEIN 4"/>
    <property type="match status" value="1"/>
</dbReference>
<keyword evidence="3" id="KW-0862">Zinc</keyword>
<dbReference type="PROSITE" id="PS51141">
    <property type="entry name" value="ZF_SBP"/>
    <property type="match status" value="1"/>
</dbReference>
<evidence type="ECO:0000313" key="7">
    <source>
        <dbReference type="Proteomes" id="UP000075714"/>
    </source>
</evidence>
<dbReference type="InterPro" id="IPR044817">
    <property type="entry name" value="SBP-like"/>
</dbReference>
<dbReference type="AlphaFoldDB" id="A0A150G179"/>
<evidence type="ECO:0000256" key="1">
    <source>
        <dbReference type="ARBA" id="ARBA00022723"/>
    </source>
</evidence>
<evidence type="ECO:0000313" key="6">
    <source>
        <dbReference type="EMBL" id="KXZ43584.1"/>
    </source>
</evidence>
<keyword evidence="7" id="KW-1185">Reference proteome</keyword>
<dbReference type="Pfam" id="PF03110">
    <property type="entry name" value="SBP"/>
    <property type="match status" value="1"/>
</dbReference>
<feature type="compositionally biased region" description="Basic and acidic residues" evidence="4">
    <location>
        <begin position="159"/>
        <end position="170"/>
    </location>
</feature>
<evidence type="ECO:0000256" key="2">
    <source>
        <dbReference type="ARBA" id="ARBA00022771"/>
    </source>
</evidence>
<sequence>MIKNLSPVRQAAAPIPANNFSNAATAPRCVCQVDNCKRQLSSCSEEQKCLLICDSHYGAAEVTHGGTLQRFCQQCGHMQPLEEFEAGQHACRSRCQLAARRRKRGRKEGEDFAVDEGEAAVAAASTQDAPGGVPPKPLRKVASAGGANPLYAASAQQQRNRDRVTRRLTDDTGETTSSSMCSGGGGPTTAGGACALSAPVPVPVMQHRYVAATGAPPSAFLLLRRALAAAVEVQVWMAVRTPVPARKPCALAPAVALAFA</sequence>
<dbReference type="Gene3D" id="4.10.1100.10">
    <property type="entry name" value="Transcription factor, SBP-box domain"/>
    <property type="match status" value="1"/>
</dbReference>
<reference evidence="7" key="1">
    <citation type="journal article" date="2016" name="Nat. Commun.">
        <title>The Gonium pectorale genome demonstrates co-option of cell cycle regulation during the evolution of multicellularity.</title>
        <authorList>
            <person name="Hanschen E.R."/>
            <person name="Marriage T.N."/>
            <person name="Ferris P.J."/>
            <person name="Hamaji T."/>
            <person name="Toyoda A."/>
            <person name="Fujiyama A."/>
            <person name="Neme R."/>
            <person name="Noguchi H."/>
            <person name="Minakuchi Y."/>
            <person name="Suzuki M."/>
            <person name="Kawai-Toyooka H."/>
            <person name="Smith D.R."/>
            <person name="Sparks H."/>
            <person name="Anderson J."/>
            <person name="Bakaric R."/>
            <person name="Luria V."/>
            <person name="Karger A."/>
            <person name="Kirschner M.W."/>
            <person name="Durand P.M."/>
            <person name="Michod R.E."/>
            <person name="Nozaki H."/>
            <person name="Olson B.J."/>
        </authorList>
    </citation>
    <scope>NUCLEOTIDE SEQUENCE [LARGE SCALE GENOMIC DNA]</scope>
    <source>
        <strain evidence="7">NIES-2863</strain>
    </source>
</reference>
<dbReference type="Proteomes" id="UP000075714">
    <property type="component" value="Unassembled WGS sequence"/>
</dbReference>
<keyword evidence="2" id="KW-0863">Zinc-finger</keyword>
<dbReference type="EMBL" id="LSYV01000087">
    <property type="protein sequence ID" value="KXZ43584.1"/>
    <property type="molecule type" value="Genomic_DNA"/>
</dbReference>
<feature type="domain" description="SBP-type" evidence="5">
    <location>
        <begin position="28"/>
        <end position="105"/>
    </location>
</feature>
<protein>
    <recommendedName>
        <fullName evidence="5">SBP-type domain-containing protein</fullName>
    </recommendedName>
</protein>
<gene>
    <name evidence="6" type="ORF">GPECTOR_86g377</name>
</gene>
<evidence type="ECO:0000256" key="4">
    <source>
        <dbReference type="SAM" id="MobiDB-lite"/>
    </source>
</evidence>
<name>A0A150G179_GONPE</name>
<feature type="region of interest" description="Disordered" evidence="4">
    <location>
        <begin position="121"/>
        <end position="185"/>
    </location>
</feature>
<proteinExistence type="predicted"/>
<dbReference type="STRING" id="33097.A0A150G179"/>
<organism evidence="6 7">
    <name type="scientific">Gonium pectorale</name>
    <name type="common">Green alga</name>
    <dbReference type="NCBI Taxonomy" id="33097"/>
    <lineage>
        <taxon>Eukaryota</taxon>
        <taxon>Viridiplantae</taxon>
        <taxon>Chlorophyta</taxon>
        <taxon>core chlorophytes</taxon>
        <taxon>Chlorophyceae</taxon>
        <taxon>CS clade</taxon>
        <taxon>Chlamydomonadales</taxon>
        <taxon>Volvocaceae</taxon>
        <taxon>Gonium</taxon>
    </lineage>
</organism>
<dbReference type="InterPro" id="IPR036893">
    <property type="entry name" value="SBP_sf"/>
</dbReference>
<dbReference type="GO" id="GO:0003677">
    <property type="term" value="F:DNA binding"/>
    <property type="evidence" value="ECO:0007669"/>
    <property type="project" value="InterPro"/>
</dbReference>
<dbReference type="OrthoDB" id="553010at2759"/>
<dbReference type="SUPFAM" id="SSF103612">
    <property type="entry name" value="SBT domain"/>
    <property type="match status" value="1"/>
</dbReference>
<comment type="caution">
    <text evidence="6">The sequence shown here is derived from an EMBL/GenBank/DDBJ whole genome shotgun (WGS) entry which is preliminary data.</text>
</comment>